<reference evidence="2 4" key="1">
    <citation type="journal article" date="2009" name="PLoS Biol.">
        <title>Lineage-specific biology revealed by a finished genome assembly of the mouse.</title>
        <authorList>
            <consortium name="Mouse Genome Sequencing Consortium"/>
            <person name="Church D.M."/>
            <person name="Goodstadt L."/>
            <person name="Hillier L.W."/>
            <person name="Zody M.C."/>
            <person name="Goldstein S."/>
            <person name="She X."/>
            <person name="Bult C.J."/>
            <person name="Agarwala R."/>
            <person name="Cherry J.L."/>
            <person name="DiCuccio M."/>
            <person name="Hlavina W."/>
            <person name="Kapustin Y."/>
            <person name="Meric P."/>
            <person name="Maglott D."/>
            <person name="Birtle Z."/>
            <person name="Marques A.C."/>
            <person name="Graves T."/>
            <person name="Zhou S."/>
            <person name="Teague B."/>
            <person name="Potamousis K."/>
            <person name="Churas C."/>
            <person name="Place M."/>
            <person name="Herschleb J."/>
            <person name="Runnheim R."/>
            <person name="Forrest D."/>
            <person name="Amos-Landgraf J."/>
            <person name="Schwartz D.C."/>
            <person name="Cheng Z."/>
            <person name="Lindblad-Toh K."/>
            <person name="Eichler E.E."/>
            <person name="Ponting C.P."/>
        </authorList>
    </citation>
    <scope>NUCLEOTIDE SEQUENCE [LARGE SCALE GENOMIC DNA]</scope>
    <source>
        <strain evidence="2 4">C57BL/6J</strain>
    </source>
</reference>
<name>D6RFB0_MOUSE</name>
<gene>
    <name evidence="2 3" type="primary">Adgrl3</name>
</gene>
<dbReference type="Antibodypedia" id="2755">
    <property type="antibodies" value="173 antibodies from 30 providers"/>
</dbReference>
<keyword evidence="1" id="KW-0732">Signal</keyword>
<evidence type="ECO:0000313" key="2">
    <source>
        <dbReference type="Ensembl" id="ENSMUSP00000117211.2"/>
    </source>
</evidence>
<dbReference type="MGI" id="MGI:2441950">
    <property type="gene designation" value="Adgrl3"/>
</dbReference>
<reference evidence="2" key="4">
    <citation type="submission" date="2025-09" db="UniProtKB">
        <authorList>
            <consortium name="Ensembl"/>
        </authorList>
    </citation>
    <scope>IDENTIFICATION</scope>
    <source>
        <strain evidence="2">C57BL/6J</strain>
    </source>
</reference>
<accession>D6RFB0</accession>
<feature type="signal peptide" evidence="1">
    <location>
        <begin position="1"/>
        <end position="18"/>
    </location>
</feature>
<organism evidence="2 4">
    <name type="scientific">Mus musculus</name>
    <name type="common">Mouse</name>
    <dbReference type="NCBI Taxonomy" id="10090"/>
    <lineage>
        <taxon>Eukaryota</taxon>
        <taxon>Metazoa</taxon>
        <taxon>Chordata</taxon>
        <taxon>Craniata</taxon>
        <taxon>Vertebrata</taxon>
        <taxon>Euteleostomi</taxon>
        <taxon>Mammalia</taxon>
        <taxon>Eutheria</taxon>
        <taxon>Euarchontoglires</taxon>
        <taxon>Glires</taxon>
        <taxon>Rodentia</taxon>
        <taxon>Myomorpha</taxon>
        <taxon>Muroidea</taxon>
        <taxon>Muridae</taxon>
        <taxon>Murinae</taxon>
        <taxon>Mus</taxon>
        <taxon>Mus</taxon>
    </lineage>
</organism>
<reference evidence="2 4" key="2">
    <citation type="journal article" date="2011" name="PLoS Biol.">
        <title>Modernizing reference genome assemblies.</title>
        <authorList>
            <person name="Church D.M."/>
            <person name="Schneider V.A."/>
            <person name="Graves T."/>
            <person name="Auger K."/>
            <person name="Cunningham F."/>
            <person name="Bouk N."/>
            <person name="Chen H.C."/>
            <person name="Agarwala R."/>
            <person name="McLaren W.M."/>
            <person name="Ritchie G.R."/>
            <person name="Albracht D."/>
            <person name="Kremitzki M."/>
            <person name="Rock S."/>
            <person name="Kotkiewicz H."/>
            <person name="Kremitzki C."/>
            <person name="Wollam A."/>
            <person name="Trani L."/>
            <person name="Fulton L."/>
            <person name="Fulton R."/>
            <person name="Matthews L."/>
            <person name="Whitehead S."/>
            <person name="Chow W."/>
            <person name="Torrance J."/>
            <person name="Dunn M."/>
            <person name="Harden G."/>
            <person name="Threadgold G."/>
            <person name="Wood J."/>
            <person name="Collins J."/>
            <person name="Heath P."/>
            <person name="Griffiths G."/>
            <person name="Pelan S."/>
            <person name="Grafham D."/>
            <person name="Eichler E.E."/>
            <person name="Weinstock G."/>
            <person name="Mardis E.R."/>
            <person name="Wilson R.K."/>
            <person name="Howe K."/>
            <person name="Flicek P."/>
            <person name="Hubbard T."/>
        </authorList>
    </citation>
    <scope>NUCLEOTIDE SEQUENCE [LARGE SCALE GENOMIC DNA]</scope>
    <source>
        <strain evidence="2 4">C57BL/6J</strain>
    </source>
</reference>
<evidence type="ECO:0000256" key="1">
    <source>
        <dbReference type="SAM" id="SignalP"/>
    </source>
</evidence>
<keyword evidence="4" id="KW-1185">Reference proteome</keyword>
<feature type="chain" id="PRO_5003087363" evidence="1">
    <location>
        <begin position="19"/>
        <end position="67"/>
    </location>
</feature>
<dbReference type="Bgee" id="ENSMUSG00000037605">
    <property type="expression patterns" value="Expressed in CA1 field of hippocampus and 179 other cell types or tissues"/>
</dbReference>
<dbReference type="ExpressionAtlas" id="D6RFB0">
    <property type="expression patterns" value="baseline and differential"/>
</dbReference>
<dbReference type="VEuPathDB" id="HostDB:ENSMUSG00000037605"/>
<evidence type="ECO:0000313" key="4">
    <source>
        <dbReference type="Proteomes" id="UP000000589"/>
    </source>
</evidence>
<proteinExistence type="predicted"/>
<reference evidence="2" key="3">
    <citation type="submission" date="2025-08" db="UniProtKB">
        <authorList>
            <consortium name="Ensembl"/>
        </authorList>
    </citation>
    <scope>IDENTIFICATION</scope>
    <source>
        <strain evidence="2">C57BL/6J</strain>
    </source>
</reference>
<dbReference type="AlphaFoldDB" id="D6RFB0"/>
<protein>
    <submittedName>
        <fullName evidence="2">Adhesion G protein-coupled receptor L3</fullName>
    </submittedName>
</protein>
<dbReference type="HOGENOM" id="CLU_2811720_0_0_1"/>
<evidence type="ECO:0000313" key="3">
    <source>
        <dbReference type="MGI" id="MGI:2441950"/>
    </source>
</evidence>
<dbReference type="GeneTree" id="ENSGT00940000155527"/>
<sequence length="67" mass="8031">MWPPQLLILTMLLAPVVHDAITEPSVQWWQVLMYFQTHVREHINTLKCSMNVSLIKWNKKFFFVLDC</sequence>
<dbReference type="Ensembl" id="ENSMUST00000132375.8">
    <property type="protein sequence ID" value="ENSMUSP00000117211.2"/>
    <property type="gene ID" value="ENSMUSG00000037605.18"/>
</dbReference>
<dbReference type="Proteomes" id="UP000000589">
    <property type="component" value="Chromosome 5"/>
</dbReference>
<dbReference type="AGR" id="MGI:2441950"/>